<dbReference type="InterPro" id="IPR015421">
    <property type="entry name" value="PyrdxlP-dep_Trfase_major"/>
</dbReference>
<comment type="caution">
    <text evidence="6">The sequence shown here is derived from an EMBL/GenBank/DDBJ whole genome shotgun (WGS) entry which is preliminary data.</text>
</comment>
<organism evidence="6 7">
    <name type="scientific">candidate division WWE3 bacterium RBG_19FT_COMBO_34_6</name>
    <dbReference type="NCBI Taxonomy" id="1802612"/>
    <lineage>
        <taxon>Bacteria</taxon>
        <taxon>Katanobacteria</taxon>
    </lineage>
</organism>
<gene>
    <name evidence="6" type="ORF">A2V49_03610</name>
</gene>
<dbReference type="PIRSF" id="PIRSF000390">
    <property type="entry name" value="PLP_StrS"/>
    <property type="match status" value="1"/>
</dbReference>
<dbReference type="Gene3D" id="3.90.1150.10">
    <property type="entry name" value="Aspartate Aminotransferase, domain 1"/>
    <property type="match status" value="1"/>
</dbReference>
<dbReference type="InterPro" id="IPR015422">
    <property type="entry name" value="PyrdxlP-dep_Trfase_small"/>
</dbReference>
<sequence>MKVPFVDLKIQYRDLKKDLNNAVINTLKTGEFIMGKNIENFESAMSKYLHVKALGCASGSDAILLALMAEGIGSGDEVITTPFTFFATAGAIARLGAKPVFVDIDERTFNIDVKNIRKVISKKTKAVIPVHLFGQSADMSGLYKAIGKNKIVVIEDVCQAIGAEYKGKKLGSIGDYGCFSFFPTKNLGAGGDGGLITVNDKEKYEKVKMLRLHGAKTKYFHEYIGINSRLDSIQAAILSVKMKHIDDWNKKRCKIAKIYIKELKNYVVVSDTADNLNHIFHQFAILTSQRDELLNYLKEKNISAGLYYPLPLHLQKCFLYLGYKKGDFPISEKISQQIISLPIYPQLTQKQIKYVINSVKSFFDKKSL</sequence>
<dbReference type="FunFam" id="3.40.640.10:FF:000089">
    <property type="entry name" value="Aminotransferase, DegT/DnrJ/EryC1/StrS family"/>
    <property type="match status" value="1"/>
</dbReference>
<dbReference type="GO" id="GO:0000271">
    <property type="term" value="P:polysaccharide biosynthetic process"/>
    <property type="evidence" value="ECO:0007669"/>
    <property type="project" value="TreeGrafter"/>
</dbReference>
<evidence type="ECO:0000256" key="3">
    <source>
        <dbReference type="PIRSR" id="PIRSR000390-1"/>
    </source>
</evidence>
<protein>
    <submittedName>
        <fullName evidence="6">Transcriptional regulator</fullName>
    </submittedName>
</protein>
<evidence type="ECO:0000256" key="1">
    <source>
        <dbReference type="ARBA" id="ARBA00022898"/>
    </source>
</evidence>
<evidence type="ECO:0000313" key="6">
    <source>
        <dbReference type="EMBL" id="OGC45382.1"/>
    </source>
</evidence>
<evidence type="ECO:0000256" key="4">
    <source>
        <dbReference type="PIRSR" id="PIRSR000390-2"/>
    </source>
</evidence>
<dbReference type="SUPFAM" id="SSF53383">
    <property type="entry name" value="PLP-dependent transferases"/>
    <property type="match status" value="1"/>
</dbReference>
<evidence type="ECO:0000313" key="7">
    <source>
        <dbReference type="Proteomes" id="UP000178615"/>
    </source>
</evidence>
<dbReference type="Pfam" id="PF01041">
    <property type="entry name" value="DegT_DnrJ_EryC1"/>
    <property type="match status" value="1"/>
</dbReference>
<dbReference type="EMBL" id="MEUV01000040">
    <property type="protein sequence ID" value="OGC45382.1"/>
    <property type="molecule type" value="Genomic_DNA"/>
</dbReference>
<dbReference type="InterPro" id="IPR000653">
    <property type="entry name" value="DegT/StrS_aminotransferase"/>
</dbReference>
<reference evidence="6 7" key="1">
    <citation type="journal article" date="2016" name="Nat. Commun.">
        <title>Thousands of microbial genomes shed light on interconnected biogeochemical processes in an aquifer system.</title>
        <authorList>
            <person name="Anantharaman K."/>
            <person name="Brown C.T."/>
            <person name="Hug L.A."/>
            <person name="Sharon I."/>
            <person name="Castelle C.J."/>
            <person name="Probst A.J."/>
            <person name="Thomas B.C."/>
            <person name="Singh A."/>
            <person name="Wilkins M.J."/>
            <person name="Karaoz U."/>
            <person name="Brodie E.L."/>
            <person name="Williams K.H."/>
            <person name="Hubbard S.S."/>
            <person name="Banfield J.F."/>
        </authorList>
    </citation>
    <scope>NUCLEOTIDE SEQUENCE [LARGE SCALE GENOMIC DNA]</scope>
</reference>
<dbReference type="GO" id="GO:0030170">
    <property type="term" value="F:pyridoxal phosphate binding"/>
    <property type="evidence" value="ECO:0007669"/>
    <property type="project" value="UniProtKB-ARBA"/>
</dbReference>
<evidence type="ECO:0000256" key="5">
    <source>
        <dbReference type="RuleBase" id="RU004508"/>
    </source>
</evidence>
<dbReference type="AlphaFoldDB" id="A0A1F4UKJ6"/>
<name>A0A1F4UKJ6_UNCKA</name>
<dbReference type="GO" id="GO:0008483">
    <property type="term" value="F:transaminase activity"/>
    <property type="evidence" value="ECO:0007669"/>
    <property type="project" value="TreeGrafter"/>
</dbReference>
<feature type="modified residue" description="N6-(pyridoxal phosphate)lysine" evidence="4">
    <location>
        <position position="185"/>
    </location>
</feature>
<comment type="similarity">
    <text evidence="2 5">Belongs to the DegT/DnrJ/EryC1 family.</text>
</comment>
<dbReference type="PANTHER" id="PTHR30244:SF36">
    <property type="entry name" value="3-OXO-GLUCOSE-6-PHOSPHATE:GLUTAMATE AMINOTRANSFERASE"/>
    <property type="match status" value="1"/>
</dbReference>
<dbReference type="CDD" id="cd00616">
    <property type="entry name" value="AHBA_syn"/>
    <property type="match status" value="1"/>
</dbReference>
<proteinExistence type="inferred from homology"/>
<dbReference type="PANTHER" id="PTHR30244">
    <property type="entry name" value="TRANSAMINASE"/>
    <property type="match status" value="1"/>
</dbReference>
<dbReference type="InterPro" id="IPR015424">
    <property type="entry name" value="PyrdxlP-dep_Trfase"/>
</dbReference>
<evidence type="ECO:0000256" key="2">
    <source>
        <dbReference type="ARBA" id="ARBA00037999"/>
    </source>
</evidence>
<keyword evidence="1 4" id="KW-0663">Pyridoxal phosphate</keyword>
<dbReference type="Proteomes" id="UP000178615">
    <property type="component" value="Unassembled WGS sequence"/>
</dbReference>
<feature type="active site" description="Proton acceptor" evidence="3">
    <location>
        <position position="185"/>
    </location>
</feature>
<dbReference type="Gene3D" id="3.40.640.10">
    <property type="entry name" value="Type I PLP-dependent aspartate aminotransferase-like (Major domain)"/>
    <property type="match status" value="1"/>
</dbReference>
<accession>A0A1F4UKJ6</accession>